<feature type="compositionally biased region" description="Low complexity" evidence="1">
    <location>
        <begin position="289"/>
        <end position="301"/>
    </location>
</feature>
<organism evidence="4">
    <name type="scientific">Dunaliella tertiolecta</name>
    <name type="common">Green alga</name>
    <dbReference type="NCBI Taxonomy" id="3047"/>
    <lineage>
        <taxon>Eukaryota</taxon>
        <taxon>Viridiplantae</taxon>
        <taxon>Chlorophyta</taxon>
        <taxon>core chlorophytes</taxon>
        <taxon>Chlorophyceae</taxon>
        <taxon>CS clade</taxon>
        <taxon>Chlamydomonadales</taxon>
        <taxon>Dunaliellaceae</taxon>
        <taxon>Dunaliella</taxon>
    </lineage>
</organism>
<gene>
    <name evidence="4" type="ORF">DTER00134_LOCUS16104</name>
    <name evidence="5" type="ORF">DTER00134_LOCUS16105</name>
</gene>
<keyword evidence="2" id="KW-0812">Transmembrane</keyword>
<feature type="region of interest" description="Disordered" evidence="1">
    <location>
        <begin position="273"/>
        <end position="301"/>
    </location>
</feature>
<dbReference type="PANTHER" id="PTHR43689">
    <property type="entry name" value="HYDROLASE"/>
    <property type="match status" value="1"/>
</dbReference>
<evidence type="ECO:0000256" key="2">
    <source>
        <dbReference type="SAM" id="Phobius"/>
    </source>
</evidence>
<feature type="domain" description="AB hydrolase-1" evidence="3">
    <location>
        <begin position="312"/>
        <end position="398"/>
    </location>
</feature>
<dbReference type="EMBL" id="HBIP01026669">
    <property type="protein sequence ID" value="CAE0501031.1"/>
    <property type="molecule type" value="Transcribed_RNA"/>
</dbReference>
<reference evidence="4" key="1">
    <citation type="submission" date="2021-01" db="EMBL/GenBank/DDBJ databases">
        <authorList>
            <person name="Corre E."/>
            <person name="Pelletier E."/>
            <person name="Niang G."/>
            <person name="Scheremetjew M."/>
            <person name="Finn R."/>
            <person name="Kale V."/>
            <person name="Holt S."/>
            <person name="Cochrane G."/>
            <person name="Meng A."/>
            <person name="Brown T."/>
            <person name="Cohen L."/>
        </authorList>
    </citation>
    <scope>NUCLEOTIDE SEQUENCE</scope>
    <source>
        <strain evidence="4">CCMP1320</strain>
    </source>
</reference>
<dbReference type="PANTHER" id="PTHR43689:SF8">
    <property type="entry name" value="ALPHA_BETA-HYDROLASES SUPERFAMILY PROTEIN"/>
    <property type="match status" value="1"/>
</dbReference>
<evidence type="ECO:0000256" key="1">
    <source>
        <dbReference type="SAM" id="MobiDB-lite"/>
    </source>
</evidence>
<feature type="transmembrane region" description="Helical" evidence="2">
    <location>
        <begin position="145"/>
        <end position="164"/>
    </location>
</feature>
<dbReference type="InterPro" id="IPR029058">
    <property type="entry name" value="AB_hydrolase_fold"/>
</dbReference>
<sequence>MDDTLVVPKTKRKFRGIKAESYLKDKFLHGKPASRSRVLGCTACRGESCTRFLKLMRFFLVCSASLMQLVAPWMLCTLEVVAVLCIYCLGTSRSLVLHPLTHSHHYHFSYRHSLEDIVGISIARTILLSVTYAVGMRYMHRPYLYTSYLLAALCFPAIVVKTILFRYSQDGVSAACLFGLAGLFCWLHVFAARRSVEWVRRRAQLGLTGYGCPWDEAPEDGWTALRRAPDIEEMTKSSDGPEWGEDVAPETLADTDSKFVDVGGVRVHYKEALPPTTHHQGVSGGNTGSIGSCSSSSSSGGGSCAERGSSGIVLIHGFGGGVVSWRHVLEPLARHTGLRVVAYDRPAFGLTSRPVPAGDQGNPYTMESQAALVLDLCCQLGLQEVILAGHADGCLLAMKANSLLASERAAGSLSSSSSTAAFTTRPSDSPTPIFRPPSPTLSRDTTHAAAAAAAAAAWPPTGSPSASPTPPSTASHAATGAGGIAGVPAAAAAPATERGPVALSGRRGRRQSAGRQTSSSDHSRTGSSEGEQLYDAASQFGSMGSSSSLCPPFMSTCSSCSLGVQSAYHTPINTSTATPTPNHYPSNPSANCTSSLSPPGFASSTATAHPSGLILAPEGTHTAVCASAAADSCENAGAGGSVAGSGGSSGGAVMFRVNSARYRKPQVAAGGGGGQTPPQSPSLHAWSPNERPCRPLRVIGLALLHPDLSGSLGPSMTRLLARSKLGRSILRPLLRSEIGEVANPRAWYNPEKLTPEVVELYKAPVEGWCEALIETTRLRSSSQKSDLSTCVSDARLLPVFILTGLHDVIVPPTRADQLAQSLPLSRVGVAVASMPVDV</sequence>
<feature type="region of interest" description="Disordered" evidence="1">
    <location>
        <begin position="665"/>
        <end position="688"/>
    </location>
</feature>
<protein>
    <recommendedName>
        <fullName evidence="3">AB hydrolase-1 domain-containing protein</fullName>
    </recommendedName>
</protein>
<feature type="transmembrane region" description="Helical" evidence="2">
    <location>
        <begin position="171"/>
        <end position="191"/>
    </location>
</feature>
<dbReference type="InterPro" id="IPR000073">
    <property type="entry name" value="AB_hydrolase_1"/>
</dbReference>
<feature type="compositionally biased region" description="Low complexity" evidence="1">
    <location>
        <begin position="513"/>
        <end position="528"/>
    </location>
</feature>
<feature type="transmembrane region" description="Helical" evidence="2">
    <location>
        <begin position="55"/>
        <end position="74"/>
    </location>
</feature>
<feature type="region of interest" description="Disordered" evidence="1">
    <location>
        <begin position="415"/>
        <end position="530"/>
    </location>
</feature>
<evidence type="ECO:0000313" key="5">
    <source>
        <dbReference type="EMBL" id="CAE0501032.1"/>
    </source>
</evidence>
<evidence type="ECO:0000313" key="4">
    <source>
        <dbReference type="EMBL" id="CAE0501031.1"/>
    </source>
</evidence>
<name>A0A6S8MGF3_DUNTE</name>
<accession>A0A6S8MGF3</accession>
<feature type="region of interest" description="Disordered" evidence="1">
    <location>
        <begin position="578"/>
        <end position="607"/>
    </location>
</feature>
<dbReference type="Gene3D" id="3.40.50.1820">
    <property type="entry name" value="alpha/beta hydrolase"/>
    <property type="match status" value="2"/>
</dbReference>
<feature type="transmembrane region" description="Helical" evidence="2">
    <location>
        <begin position="80"/>
        <end position="96"/>
    </location>
</feature>
<proteinExistence type="predicted"/>
<feature type="compositionally biased region" description="Low complexity" evidence="1">
    <location>
        <begin position="448"/>
        <end position="479"/>
    </location>
</feature>
<dbReference type="EMBL" id="HBIP01026670">
    <property type="protein sequence ID" value="CAE0501032.1"/>
    <property type="molecule type" value="Transcribed_RNA"/>
</dbReference>
<dbReference type="AlphaFoldDB" id="A0A6S8MGF3"/>
<evidence type="ECO:0000259" key="3">
    <source>
        <dbReference type="Pfam" id="PF00561"/>
    </source>
</evidence>
<keyword evidence="2" id="KW-0472">Membrane</keyword>
<feature type="compositionally biased region" description="Low complexity" evidence="1">
    <location>
        <begin position="486"/>
        <end position="496"/>
    </location>
</feature>
<feature type="transmembrane region" description="Helical" evidence="2">
    <location>
        <begin position="117"/>
        <end position="139"/>
    </location>
</feature>
<dbReference type="Pfam" id="PF00561">
    <property type="entry name" value="Abhydrolase_1"/>
    <property type="match status" value="1"/>
</dbReference>
<keyword evidence="2" id="KW-1133">Transmembrane helix</keyword>
<dbReference type="SUPFAM" id="SSF53474">
    <property type="entry name" value="alpha/beta-Hydrolases"/>
    <property type="match status" value="2"/>
</dbReference>